<evidence type="ECO:0000256" key="10">
    <source>
        <dbReference type="PROSITE-ProRule" id="PRU00546"/>
    </source>
</evidence>
<dbReference type="InterPro" id="IPR008971">
    <property type="entry name" value="HSP40/DnaJ_pept-bd"/>
</dbReference>
<dbReference type="Gene3D" id="1.10.287.110">
    <property type="entry name" value="DnaJ domain"/>
    <property type="match status" value="1"/>
</dbReference>
<comment type="domain">
    <text evidence="9">The J domain is necessary and sufficient to stimulate DnaK ATPase activity. Zinc center 1 plays an important role in the autonomous, DnaK-independent chaperone activity of DnaJ. Zinc center 2 is essential for interaction with DnaK and for DnaJ activity.</text>
</comment>
<keyword evidence="14" id="KW-1185">Reference proteome</keyword>
<dbReference type="Pfam" id="PF00684">
    <property type="entry name" value="DnaJ_CXXCXGXG"/>
    <property type="match status" value="1"/>
</dbReference>
<feature type="repeat" description="CXXCXGXG motif" evidence="9">
    <location>
        <begin position="196"/>
        <end position="203"/>
    </location>
</feature>
<reference evidence="14" key="1">
    <citation type="submission" date="2009-12" db="EMBL/GenBank/DDBJ databases">
        <title>Sequence of Clostridiales genomosp. BVAB3 str. UPII9-5.</title>
        <authorList>
            <person name="Madupu R."/>
            <person name="Durkin A.S."/>
            <person name="Torralba M."/>
            <person name="Methe B."/>
            <person name="Sutton G.G."/>
            <person name="Strausberg R.L."/>
            <person name="Nelson K.E."/>
        </authorList>
    </citation>
    <scope>NUCLEOTIDE SEQUENCE [LARGE SCALE GENOMIC DNA]</scope>
    <source>
        <strain evidence="14">W1219</strain>
    </source>
</reference>
<dbReference type="SMART" id="SM00271">
    <property type="entry name" value="DnaJ"/>
    <property type="match status" value="1"/>
</dbReference>
<dbReference type="PANTHER" id="PTHR43096">
    <property type="entry name" value="DNAJ HOMOLOG 1, MITOCHONDRIAL-RELATED"/>
    <property type="match status" value="1"/>
</dbReference>
<feature type="repeat" description="CXXCXGXG motif" evidence="9">
    <location>
        <begin position="170"/>
        <end position="177"/>
    </location>
</feature>
<keyword evidence="4 9" id="KW-0677">Repeat</keyword>
<comment type="cofactor">
    <cofactor evidence="9">
        <name>Zn(2+)</name>
        <dbReference type="ChEBI" id="CHEBI:29105"/>
    </cofactor>
    <text evidence="9">Binds 2 Zn(2+) ions per monomer.</text>
</comment>
<dbReference type="RefSeq" id="WP_006626963.1">
    <property type="nucleotide sequence ID" value="NZ_ADFR01000003.1"/>
</dbReference>
<evidence type="ECO:0000259" key="12">
    <source>
        <dbReference type="PROSITE" id="PS51188"/>
    </source>
</evidence>
<dbReference type="SUPFAM" id="SSF49493">
    <property type="entry name" value="HSP40/DnaJ peptide-binding domain"/>
    <property type="match status" value="2"/>
</dbReference>
<comment type="caution">
    <text evidence="13">The sequence shown here is derived from an EMBL/GenBank/DDBJ whole genome shotgun (WGS) entry which is preliminary data.</text>
</comment>
<keyword evidence="1 9" id="KW-0963">Cytoplasm</keyword>
<feature type="repeat" description="CXXCXGXG motif" evidence="9">
    <location>
        <begin position="210"/>
        <end position="217"/>
    </location>
</feature>
<evidence type="ECO:0000256" key="5">
    <source>
        <dbReference type="ARBA" id="ARBA00022771"/>
    </source>
</evidence>
<dbReference type="HAMAP" id="MF_01152">
    <property type="entry name" value="DnaJ"/>
    <property type="match status" value="1"/>
</dbReference>
<dbReference type="PROSITE" id="PS50076">
    <property type="entry name" value="DNAJ_2"/>
    <property type="match status" value="1"/>
</dbReference>
<dbReference type="SUPFAM" id="SSF57938">
    <property type="entry name" value="DnaJ/Hsp40 cysteine-rich domain"/>
    <property type="match status" value="1"/>
</dbReference>
<dbReference type="Gene3D" id="6.20.20.10">
    <property type="match status" value="2"/>
</dbReference>
<dbReference type="eggNOG" id="COG0484">
    <property type="taxonomic scope" value="Bacteria"/>
</dbReference>
<keyword evidence="6 9" id="KW-0862">Zinc</keyword>
<feature type="domain" description="CR-type" evidence="12">
    <location>
        <begin position="140"/>
        <end position="222"/>
    </location>
</feature>
<dbReference type="InterPro" id="IPR001305">
    <property type="entry name" value="HSP_DnaJ_Cys-rich_dom"/>
</dbReference>
<evidence type="ECO:0000313" key="13">
    <source>
        <dbReference type="EMBL" id="EFC06014.1"/>
    </source>
</evidence>
<accession>D2MNJ2</accession>
<dbReference type="GO" id="GO:0006260">
    <property type="term" value="P:DNA replication"/>
    <property type="evidence" value="ECO:0007669"/>
    <property type="project" value="UniProtKB-KW"/>
</dbReference>
<dbReference type="AlphaFoldDB" id="D2MNJ2"/>
<feature type="domain" description="J" evidence="11">
    <location>
        <begin position="6"/>
        <end position="70"/>
    </location>
</feature>
<proteinExistence type="inferred from homology"/>
<evidence type="ECO:0000256" key="6">
    <source>
        <dbReference type="ARBA" id="ARBA00022833"/>
    </source>
</evidence>
<comment type="function">
    <text evidence="9">Participates actively in the response to hyperosmotic and heat shock by preventing the aggregation of stress-denatured proteins and by disaggregating proteins, also in an autonomous, DnaK-independent fashion. Unfolded proteins bind initially to DnaJ; upon interaction with the DnaJ-bound protein, DnaK hydrolyzes its bound ATP, resulting in the formation of a stable complex. GrpE releases ADP from DnaK; ATP binding to DnaK triggers the release of the substrate protein, thus completing the reaction cycle. Several rounds of ATP-dependent interactions between DnaJ, DnaK and GrpE are required for fully efficient folding. Also involved, together with DnaK and GrpE, in the DNA replication of plasmids through activation of initiation proteins.</text>
</comment>
<feature type="binding site" evidence="9">
    <location>
        <position position="199"/>
    </location>
    <ligand>
        <name>Zn(2+)</name>
        <dbReference type="ChEBI" id="CHEBI:29105"/>
        <label>2</label>
    </ligand>
</feature>
<feature type="binding site" evidence="9">
    <location>
        <position position="210"/>
    </location>
    <ligand>
        <name>Zn(2+)</name>
        <dbReference type="ChEBI" id="CHEBI:29105"/>
        <label>1</label>
    </ligand>
</feature>
<comment type="subcellular location">
    <subcellularLocation>
        <location evidence="9">Cytoplasm</location>
    </subcellularLocation>
</comment>
<feature type="binding site" evidence="9">
    <location>
        <position position="196"/>
    </location>
    <ligand>
        <name>Zn(2+)</name>
        <dbReference type="ChEBI" id="CHEBI:29105"/>
        <label>2</label>
    </ligand>
</feature>
<dbReference type="Pfam" id="PF00226">
    <property type="entry name" value="DnaJ"/>
    <property type="match status" value="1"/>
</dbReference>
<feature type="zinc finger region" description="CR-type" evidence="10">
    <location>
        <begin position="140"/>
        <end position="222"/>
    </location>
</feature>
<dbReference type="PROSITE" id="PS51188">
    <property type="entry name" value="ZF_CR"/>
    <property type="match status" value="1"/>
</dbReference>
<dbReference type="GO" id="GO:0005524">
    <property type="term" value="F:ATP binding"/>
    <property type="evidence" value="ECO:0007669"/>
    <property type="project" value="InterPro"/>
</dbReference>
<feature type="binding site" evidence="9">
    <location>
        <position position="153"/>
    </location>
    <ligand>
        <name>Zn(2+)</name>
        <dbReference type="ChEBI" id="CHEBI:29105"/>
        <label>1</label>
    </ligand>
</feature>
<evidence type="ECO:0000313" key="14">
    <source>
        <dbReference type="Proteomes" id="UP000005017"/>
    </source>
</evidence>
<organism evidence="13 14">
    <name type="scientific">Bulleidia extructa W1219</name>
    <dbReference type="NCBI Taxonomy" id="679192"/>
    <lineage>
        <taxon>Bacteria</taxon>
        <taxon>Bacillati</taxon>
        <taxon>Bacillota</taxon>
        <taxon>Erysipelotrichia</taxon>
        <taxon>Erysipelotrichales</taxon>
        <taxon>Erysipelotrichaceae</taxon>
        <taxon>Bulleidia</taxon>
    </lineage>
</organism>
<evidence type="ECO:0000259" key="11">
    <source>
        <dbReference type="PROSITE" id="PS50076"/>
    </source>
</evidence>
<dbReference type="GO" id="GO:0008270">
    <property type="term" value="F:zinc ion binding"/>
    <property type="evidence" value="ECO:0007669"/>
    <property type="project" value="UniProtKB-UniRule"/>
</dbReference>
<gene>
    <name evidence="9 13" type="primary">dnaJ</name>
    <name evidence="13" type="ORF">HMPREF9013_0217</name>
</gene>
<dbReference type="InterPro" id="IPR012724">
    <property type="entry name" value="DnaJ"/>
</dbReference>
<dbReference type="GO" id="GO:0051082">
    <property type="term" value="F:unfolded protein binding"/>
    <property type="evidence" value="ECO:0007669"/>
    <property type="project" value="UniProtKB-UniRule"/>
</dbReference>
<keyword evidence="7 9" id="KW-0346">Stress response</keyword>
<evidence type="ECO:0000256" key="2">
    <source>
        <dbReference type="ARBA" id="ARBA00022705"/>
    </source>
</evidence>
<feature type="binding site" evidence="9">
    <location>
        <position position="156"/>
    </location>
    <ligand>
        <name>Zn(2+)</name>
        <dbReference type="ChEBI" id="CHEBI:29105"/>
        <label>1</label>
    </ligand>
</feature>
<keyword evidence="3 9" id="KW-0479">Metal-binding</keyword>
<dbReference type="PRINTS" id="PR00625">
    <property type="entry name" value="JDOMAIN"/>
</dbReference>
<keyword evidence="5 9" id="KW-0863">Zinc-finger</keyword>
<dbReference type="PANTHER" id="PTHR43096:SF48">
    <property type="entry name" value="CHAPERONE PROTEIN DNAJ"/>
    <property type="match status" value="1"/>
</dbReference>
<feature type="binding site" evidence="9">
    <location>
        <position position="170"/>
    </location>
    <ligand>
        <name>Zn(2+)</name>
        <dbReference type="ChEBI" id="CHEBI:29105"/>
        <label>2</label>
    </ligand>
</feature>
<dbReference type="PROSITE" id="PS00636">
    <property type="entry name" value="DNAJ_1"/>
    <property type="match status" value="1"/>
</dbReference>
<dbReference type="Pfam" id="PF01556">
    <property type="entry name" value="DnaJ_C"/>
    <property type="match status" value="1"/>
</dbReference>
<dbReference type="InterPro" id="IPR018253">
    <property type="entry name" value="DnaJ_domain_CS"/>
</dbReference>
<dbReference type="GO" id="GO:0005737">
    <property type="term" value="C:cytoplasm"/>
    <property type="evidence" value="ECO:0007669"/>
    <property type="project" value="UniProtKB-SubCell"/>
</dbReference>
<dbReference type="CDD" id="cd10719">
    <property type="entry name" value="DnaJ_zf"/>
    <property type="match status" value="1"/>
</dbReference>
<feature type="binding site" evidence="9">
    <location>
        <position position="213"/>
    </location>
    <ligand>
        <name>Zn(2+)</name>
        <dbReference type="ChEBI" id="CHEBI:29105"/>
        <label>1</label>
    </ligand>
</feature>
<evidence type="ECO:0000256" key="9">
    <source>
        <dbReference type="HAMAP-Rule" id="MF_01152"/>
    </source>
</evidence>
<dbReference type="CDD" id="cd10747">
    <property type="entry name" value="DnaJ_C"/>
    <property type="match status" value="1"/>
</dbReference>
<comment type="subunit">
    <text evidence="9">Homodimer.</text>
</comment>
<name>D2MNJ2_9FIRM</name>
<feature type="binding site" evidence="9">
    <location>
        <position position="173"/>
    </location>
    <ligand>
        <name>Zn(2+)</name>
        <dbReference type="ChEBI" id="CHEBI:29105"/>
        <label>2</label>
    </ligand>
</feature>
<dbReference type="FunFam" id="2.60.260.20:FF:000005">
    <property type="entry name" value="Chaperone protein dnaJ 1, mitochondrial"/>
    <property type="match status" value="1"/>
</dbReference>
<dbReference type="InterPro" id="IPR002939">
    <property type="entry name" value="DnaJ_C"/>
</dbReference>
<dbReference type="CDD" id="cd06257">
    <property type="entry name" value="DnaJ"/>
    <property type="match status" value="1"/>
</dbReference>
<evidence type="ECO:0000256" key="3">
    <source>
        <dbReference type="ARBA" id="ARBA00022723"/>
    </source>
</evidence>
<dbReference type="OrthoDB" id="9779889at2"/>
<dbReference type="InterPro" id="IPR001623">
    <property type="entry name" value="DnaJ_domain"/>
</dbReference>
<dbReference type="Proteomes" id="UP000005017">
    <property type="component" value="Unassembled WGS sequence"/>
</dbReference>
<keyword evidence="2 9" id="KW-0235">DNA replication</keyword>
<dbReference type="Gene3D" id="2.60.260.20">
    <property type="entry name" value="Urease metallochaperone UreE, N-terminal domain"/>
    <property type="match status" value="2"/>
</dbReference>
<dbReference type="NCBIfam" id="TIGR02349">
    <property type="entry name" value="DnaJ_bact"/>
    <property type="match status" value="1"/>
</dbReference>
<feature type="repeat" description="CXXCXGXG motif" evidence="9">
    <location>
        <begin position="153"/>
        <end position="160"/>
    </location>
</feature>
<dbReference type="EMBL" id="ADFR01000003">
    <property type="protein sequence ID" value="EFC06014.1"/>
    <property type="molecule type" value="Genomic_DNA"/>
</dbReference>
<dbReference type="SUPFAM" id="SSF46565">
    <property type="entry name" value="Chaperone J-domain"/>
    <property type="match status" value="1"/>
</dbReference>
<sequence length="379" mass="41748">MADKRDYYEVLGVAKSAGADEIKRAYRRLAKKYHPDVNKSPGAEEKFKEINEAYEILSDPSKKQSYDQFGFAGVDPNQAGGFSSGFAGSGFGDFSDIFGSFFNGGFGSSFTGSSRQSNRSMKGEDRYMRINLSFMEACFGKKETLSLEVDETCSHCHGTGAESPKDVETCSRCHGSGRVVGVQQTIFGTMQTETTCPDCGGTGKRIRKTCHQCHGAGYTHQRESVDITIPAGINEGQSLRVSGKGERGRNGGPNGDLYLEVHILPHKRFLREGKNIHLEIPVSAVDATLGCEIDVPTIHGDVTMKIPAGTQDGTMLRLRAKGVVDIRNKNQYGDQICTIKVQVDQHLTRKEKELYQQLAEIQRSGKGETLWEKFKKQFS</sequence>
<dbReference type="NCBIfam" id="NF008035">
    <property type="entry name" value="PRK10767.1"/>
    <property type="match status" value="1"/>
</dbReference>
<dbReference type="GO" id="GO:0031072">
    <property type="term" value="F:heat shock protein binding"/>
    <property type="evidence" value="ECO:0007669"/>
    <property type="project" value="InterPro"/>
</dbReference>
<keyword evidence="8 9" id="KW-0143">Chaperone</keyword>
<dbReference type="STRING" id="679192.HMPREF9013_0217"/>
<comment type="similarity">
    <text evidence="9">Belongs to the DnaJ family.</text>
</comment>
<dbReference type="InterPro" id="IPR036869">
    <property type="entry name" value="J_dom_sf"/>
</dbReference>
<protein>
    <recommendedName>
        <fullName evidence="9">Chaperone protein DnaJ</fullName>
    </recommendedName>
</protein>
<evidence type="ECO:0000256" key="7">
    <source>
        <dbReference type="ARBA" id="ARBA00023016"/>
    </source>
</evidence>
<dbReference type="GO" id="GO:0042026">
    <property type="term" value="P:protein refolding"/>
    <property type="evidence" value="ECO:0007669"/>
    <property type="project" value="TreeGrafter"/>
</dbReference>
<evidence type="ECO:0000256" key="1">
    <source>
        <dbReference type="ARBA" id="ARBA00022490"/>
    </source>
</evidence>
<dbReference type="FunFam" id="1.10.287.110:FF:000031">
    <property type="entry name" value="Molecular chaperone DnaJ"/>
    <property type="match status" value="1"/>
</dbReference>
<dbReference type="InterPro" id="IPR036410">
    <property type="entry name" value="HSP_DnaJ_Cys-rich_dom_sf"/>
</dbReference>
<evidence type="ECO:0000256" key="8">
    <source>
        <dbReference type="ARBA" id="ARBA00023186"/>
    </source>
</evidence>
<evidence type="ECO:0000256" key="4">
    <source>
        <dbReference type="ARBA" id="ARBA00022737"/>
    </source>
</evidence>
<dbReference type="GO" id="GO:0009408">
    <property type="term" value="P:response to heat"/>
    <property type="evidence" value="ECO:0007669"/>
    <property type="project" value="InterPro"/>
</dbReference>